<dbReference type="InterPro" id="IPR029063">
    <property type="entry name" value="SAM-dependent_MTases_sf"/>
</dbReference>
<evidence type="ECO:0000256" key="13">
    <source>
        <dbReference type="ARBA" id="ARBA00030231"/>
    </source>
</evidence>
<evidence type="ECO:0000256" key="9">
    <source>
        <dbReference type="ARBA" id="ARBA00022691"/>
    </source>
</evidence>
<evidence type="ECO:0000256" key="7">
    <source>
        <dbReference type="ARBA" id="ARBA00022603"/>
    </source>
</evidence>
<dbReference type="UniPathway" id="UPA00375"/>
<evidence type="ECO:0000313" key="17">
    <source>
        <dbReference type="EMBL" id="KZL83542.1"/>
    </source>
</evidence>
<evidence type="ECO:0000256" key="14">
    <source>
        <dbReference type="ARBA" id="ARBA00030847"/>
    </source>
</evidence>
<sequence>MSPKPPKMAPSAQKARGTQALDDLIMATNSSSIVSKRSVERLYYPNEPHYFRFFVKKFQRRAPLINRGYHLRLKVIDTLVRRFLQKPSPRKKVVVNLGCGSDVLPWQCEVRYPESCRDVTFVDVDYPDLIQKKRQIVLETPELQGLLEAWEVSQDSPIVLKSQKYCQVGCDLRQLATLQTCLATLFDMPNTEFLFVAEVSITYMDTKGADGVISWASALGHAEFCLLEQILPDGPEHPFAHTMLKHFNKLNTQLKSVHRYPTVASQKKRFESLGWPSTESWTLWETWSDDLFMTSAERRALDAVEAFDEWEEFALFASHYFVMLASTPHPEVNGHVSRPLAELDVQSYQTPMSTSVYEASRGHRRFGAAMLVENPDGQALISHNFGQGPNGRPSSEDMYQISSQPIASGSSRKGPSSRVCHTLTDLGSAGALLAGGRASPSTAFKDCWLFKKVFNTWERMQDLPSPLFRHSITRLGSSSLALLAGGRTNHFQTSAEYFLFDPTKGWIKCRTQSAPPSLYGATFVCTGSNGSCTFEGFLAGGNLEDGILNQIIYTWKLELSDSEVRPSQVLNGFMRAPAYVLKQHSLSFVQQTPQDGRAPSILSRFGSIAVQSNGYTLLFGGVIKDVQLPSAYDILVLKAAEGLVEVVARLDGTDGSGVVRPFIVGSSVVPYGHGNFAIVGGGATCFSMGTYWTAGSHSFHFDGSRLSAQSSTVPPSSQPEPVKYLETVEITASDKENAVKSLAPVDMQAIPRVVVETAEQFQKILEAGKPVIIEGLDIGSCKSAWSAEYLINSVGPERKVSVHESTAEKMDFNAKNFRYVTKDFGDFIKEVHDGKRLYLRALSRDEPSGLPTQLANDYPSLAKDFALPSQLGFVDENAFSSVLRISGPVDMWLHYDVMANVYVQVGGSKRLILFPPGDVSHFSFAPGASSSSVDVFSSLEAGTLRGVHPHEAAVRPGDILFLPPLWLHTATPTSKTSVAVNIFFRNLEKGYSTGRDIYGNRDLAAYEKGRQDIARIGSSFSKLPPDTREFYIRRLADELLQSTTSL</sequence>
<evidence type="ECO:0000256" key="6">
    <source>
        <dbReference type="ARBA" id="ARBA00018045"/>
    </source>
</evidence>
<proteinExistence type="inferred from homology"/>
<dbReference type="EMBL" id="LFIW01001104">
    <property type="protein sequence ID" value="KZL83542.1"/>
    <property type="molecule type" value="Genomic_DNA"/>
</dbReference>
<dbReference type="Proteomes" id="UP000076584">
    <property type="component" value="Unassembled WGS sequence"/>
</dbReference>
<evidence type="ECO:0000256" key="1">
    <source>
        <dbReference type="ARBA" id="ARBA00001806"/>
    </source>
</evidence>
<evidence type="ECO:0000256" key="3">
    <source>
        <dbReference type="ARBA" id="ARBA00010703"/>
    </source>
</evidence>
<evidence type="ECO:0000256" key="5">
    <source>
        <dbReference type="ARBA" id="ARBA00012779"/>
    </source>
</evidence>
<evidence type="ECO:0000313" key="18">
    <source>
        <dbReference type="Proteomes" id="UP000076584"/>
    </source>
</evidence>
<keyword evidence="18" id="KW-1185">Reference proteome</keyword>
<evidence type="ECO:0000259" key="16">
    <source>
        <dbReference type="PROSITE" id="PS51184"/>
    </source>
</evidence>
<dbReference type="SUPFAM" id="SSF51197">
    <property type="entry name" value="Clavaminate synthase-like"/>
    <property type="match status" value="1"/>
</dbReference>
<dbReference type="Gene3D" id="3.40.50.150">
    <property type="entry name" value="Vaccinia Virus protein VP39"/>
    <property type="match status" value="1"/>
</dbReference>
<dbReference type="STRING" id="1573173.A0A161Y2B1"/>
<dbReference type="InterPro" id="IPR007213">
    <property type="entry name" value="Ppm1/Ppm2/Tcmp"/>
</dbReference>
<dbReference type="SMART" id="SM00558">
    <property type="entry name" value="JmjC"/>
    <property type="match status" value="1"/>
</dbReference>
<dbReference type="Gene3D" id="2.60.120.650">
    <property type="entry name" value="Cupin"/>
    <property type="match status" value="1"/>
</dbReference>
<dbReference type="FunFam" id="2.60.120.650:FF:000043">
    <property type="entry name" value="tRNA wybutosine-synthesizing protein 4"/>
    <property type="match status" value="1"/>
</dbReference>
<dbReference type="InterPro" id="IPR003347">
    <property type="entry name" value="JmjC_dom"/>
</dbReference>
<comment type="caution">
    <text evidence="17">The sequence shown here is derived from an EMBL/GenBank/DDBJ whole genome shotgun (WGS) entry which is preliminary data.</text>
</comment>
<gene>
    <name evidence="17" type="ORF">CI238_11365</name>
</gene>
<dbReference type="Gene3D" id="2.120.10.80">
    <property type="entry name" value="Kelch-type beta propeller"/>
    <property type="match status" value="1"/>
</dbReference>
<dbReference type="Pfam" id="PF13418">
    <property type="entry name" value="Beta-prop_TYW4"/>
    <property type="match status" value="1"/>
</dbReference>
<feature type="domain" description="JmjC" evidence="16">
    <location>
        <begin position="847"/>
        <end position="1001"/>
    </location>
</feature>
<evidence type="ECO:0000256" key="11">
    <source>
        <dbReference type="ARBA" id="ARBA00025588"/>
    </source>
</evidence>
<dbReference type="GO" id="GO:0030488">
    <property type="term" value="P:tRNA methylation"/>
    <property type="evidence" value="ECO:0007669"/>
    <property type="project" value="TreeGrafter"/>
</dbReference>
<comment type="catalytic activity">
    <reaction evidence="1">
        <text>7-[(3S)-3-amino-3-carboxypropyl]wyosine(37) in tRNA(Phe) + S-adenosyl-L-methionine = 7-[(3S)-(3-amino-3-methoxycarbonyl)propyl]wyosine(37) in tRNA(Phe) + S-adenosyl-L-homocysteine</text>
        <dbReference type="Rhea" id="RHEA:36903"/>
        <dbReference type="Rhea" id="RHEA-COMP:10379"/>
        <dbReference type="Rhea" id="RHEA-COMP:11844"/>
        <dbReference type="ChEBI" id="CHEBI:57856"/>
        <dbReference type="ChEBI" id="CHEBI:59789"/>
        <dbReference type="ChEBI" id="CHEBI:73543"/>
        <dbReference type="ChEBI" id="CHEBI:74275"/>
        <dbReference type="EC" id="2.1.1.290"/>
    </reaction>
</comment>
<keyword evidence="9" id="KW-0949">S-adenosyl-L-methionine</keyword>
<comment type="catalytic activity">
    <reaction evidence="15">
        <text>7-[(3S)-(3-amino-3-methoxycarbonyl)propyl]wyosine(37) in tRNA(Phe) + S-adenosyl-L-methionine + CO2 = wybutosine(37) in tRNA(Phe) + S-adenosyl-L-homocysteine + 2 H(+)</text>
        <dbReference type="Rhea" id="RHEA:37119"/>
        <dbReference type="Rhea" id="RHEA-COMP:11844"/>
        <dbReference type="Rhea" id="RHEA-COMP:11847"/>
        <dbReference type="ChEBI" id="CHEBI:15378"/>
        <dbReference type="ChEBI" id="CHEBI:16526"/>
        <dbReference type="ChEBI" id="CHEBI:57856"/>
        <dbReference type="ChEBI" id="CHEBI:59789"/>
        <dbReference type="ChEBI" id="CHEBI:73544"/>
        <dbReference type="ChEBI" id="CHEBI:74275"/>
        <dbReference type="EC" id="2.3.1.231"/>
    </reaction>
</comment>
<evidence type="ECO:0000256" key="12">
    <source>
        <dbReference type="ARBA" id="ARBA00029750"/>
    </source>
</evidence>
<comment type="function">
    <text evidence="11">Probable S-adenosyl-L-methionine-dependent methyltransferase that acts as a component of the wybutosine biosynthesis pathway. Wybutosine is a hyper modified guanosine with a tricyclic base found at the 3'-position adjacent to the anticodon of eukaryotic phenylalanine tRNA. May methylate the carboxyl group of leucine residues to form alpha-leucine ester residues.</text>
</comment>
<dbReference type="SUPFAM" id="SSF117281">
    <property type="entry name" value="Kelch motif"/>
    <property type="match status" value="1"/>
</dbReference>
<organism evidence="17 18">
    <name type="scientific">Colletotrichum incanum</name>
    <name type="common">Soybean anthracnose fungus</name>
    <dbReference type="NCBI Taxonomy" id="1573173"/>
    <lineage>
        <taxon>Eukaryota</taxon>
        <taxon>Fungi</taxon>
        <taxon>Dikarya</taxon>
        <taxon>Ascomycota</taxon>
        <taxon>Pezizomycotina</taxon>
        <taxon>Sordariomycetes</taxon>
        <taxon>Hypocreomycetidae</taxon>
        <taxon>Glomerellales</taxon>
        <taxon>Glomerellaceae</taxon>
        <taxon>Colletotrichum</taxon>
        <taxon>Colletotrichum spaethianum species complex</taxon>
    </lineage>
</organism>
<protein>
    <recommendedName>
        <fullName evidence="6">tRNA wybutosine-synthesizing protein 4</fullName>
        <ecNumber evidence="5">2.1.1.290</ecNumber>
        <ecNumber evidence="4">2.3.1.231</ecNumber>
    </recommendedName>
    <alternativeName>
        <fullName evidence="13">Leucine carboxyl methyltransferase 2</fullName>
    </alternativeName>
    <alternativeName>
        <fullName evidence="14">tRNA(Phe) (7-(3-amino-3-(methoxycarbonyl)propyl)wyosine(37)-N)-methoxycarbonyltransferase</fullName>
    </alternativeName>
    <alternativeName>
        <fullName evidence="12">tRNA(Phe) (7-(3-amino-3-carboxypropyl)wyosine(37)-O)-methyltransferase</fullName>
    </alternativeName>
</protein>
<dbReference type="Pfam" id="PF04072">
    <property type="entry name" value="LCM"/>
    <property type="match status" value="1"/>
</dbReference>
<dbReference type="PROSITE" id="PS51184">
    <property type="entry name" value="JMJC"/>
    <property type="match status" value="1"/>
</dbReference>
<accession>A0A161Y2B1</accession>
<dbReference type="PANTHER" id="PTHR46529:SF1">
    <property type="entry name" value="TRNA WYBUTOSINE-SYNTHESIZING PROTEIN 4"/>
    <property type="match status" value="1"/>
</dbReference>
<dbReference type="InterPro" id="IPR041667">
    <property type="entry name" value="Cupin_8"/>
</dbReference>
<dbReference type="Gene3D" id="6.10.140.1470">
    <property type="match status" value="1"/>
</dbReference>
<keyword evidence="8 17" id="KW-0808">Transferase</keyword>
<dbReference type="SUPFAM" id="SSF53335">
    <property type="entry name" value="S-adenosyl-L-methionine-dependent methyltransferases"/>
    <property type="match status" value="1"/>
</dbReference>
<dbReference type="EC" id="2.1.1.290" evidence="5"/>
<evidence type="ECO:0000256" key="2">
    <source>
        <dbReference type="ARBA" id="ARBA00004797"/>
    </source>
</evidence>
<comment type="similarity">
    <text evidence="3">Belongs to the methyltransferase superfamily. LCMT family.</text>
</comment>
<keyword evidence="10" id="KW-0819">tRNA processing</keyword>
<dbReference type="AlphaFoldDB" id="A0A161Y2B1"/>
<evidence type="ECO:0000256" key="10">
    <source>
        <dbReference type="ARBA" id="ARBA00022694"/>
    </source>
</evidence>
<dbReference type="InterPro" id="IPR015915">
    <property type="entry name" value="Kelch-typ_b-propeller"/>
</dbReference>
<dbReference type="PANTHER" id="PTHR46529">
    <property type="entry name" value="TRNA WYBUTOSINE-SYNTHESIZING PROTEIN 4"/>
    <property type="match status" value="1"/>
</dbReference>
<comment type="pathway">
    <text evidence="2">tRNA modification; wybutosine-tRNA(Phe) biosynthesis.</text>
</comment>
<reference evidence="17 18" key="1">
    <citation type="submission" date="2015-06" db="EMBL/GenBank/DDBJ databases">
        <title>Survival trade-offs in plant roots during colonization by closely related pathogenic and mutualistic fungi.</title>
        <authorList>
            <person name="Hacquard S."/>
            <person name="Kracher B."/>
            <person name="Hiruma K."/>
            <person name="Weinman A."/>
            <person name="Muench P."/>
            <person name="Garrido Oter R."/>
            <person name="Ver Loren van Themaat E."/>
            <person name="Dallerey J.-F."/>
            <person name="Damm U."/>
            <person name="Henrissat B."/>
            <person name="Lespinet O."/>
            <person name="Thon M."/>
            <person name="Kemen E."/>
            <person name="McHardy A.C."/>
            <person name="Schulze-Lefert P."/>
            <person name="O'Connell R.J."/>
        </authorList>
    </citation>
    <scope>NUCLEOTIDE SEQUENCE [LARGE SCALE GENOMIC DNA]</scope>
    <source>
        <strain evidence="17 18">MAFF 238704</strain>
    </source>
</reference>
<evidence type="ECO:0000256" key="4">
    <source>
        <dbReference type="ARBA" id="ARBA00012155"/>
    </source>
</evidence>
<dbReference type="Pfam" id="PF13621">
    <property type="entry name" value="Cupin_8"/>
    <property type="match status" value="1"/>
</dbReference>
<dbReference type="EC" id="2.3.1.231" evidence="4"/>
<dbReference type="GO" id="GO:0008175">
    <property type="term" value="F:tRNA methyltransferase activity"/>
    <property type="evidence" value="ECO:0007669"/>
    <property type="project" value="TreeGrafter"/>
</dbReference>
<dbReference type="GO" id="GO:0031591">
    <property type="term" value="P:wybutosine biosynthetic process"/>
    <property type="evidence" value="ECO:0007669"/>
    <property type="project" value="TreeGrafter"/>
</dbReference>
<keyword evidence="7 17" id="KW-0489">Methyltransferase</keyword>
<evidence type="ECO:0000256" key="8">
    <source>
        <dbReference type="ARBA" id="ARBA00022679"/>
    </source>
</evidence>
<evidence type="ECO:0000256" key="15">
    <source>
        <dbReference type="ARBA" id="ARBA00049250"/>
    </source>
</evidence>
<name>A0A161Y2B1_COLIC</name>